<dbReference type="Gene3D" id="3.30.420.10">
    <property type="entry name" value="Ribonuclease H-like superfamily/Ribonuclease H"/>
    <property type="match status" value="1"/>
</dbReference>
<proteinExistence type="predicted"/>
<dbReference type="AlphaFoldDB" id="A0A017S6Y9"/>
<dbReference type="GeneID" id="63693021"/>
<organism evidence="2 3">
    <name type="scientific">Aspergillus ruber (strain CBS 135680)</name>
    <dbReference type="NCBI Taxonomy" id="1388766"/>
    <lineage>
        <taxon>Eukaryota</taxon>
        <taxon>Fungi</taxon>
        <taxon>Dikarya</taxon>
        <taxon>Ascomycota</taxon>
        <taxon>Pezizomycotina</taxon>
        <taxon>Eurotiomycetes</taxon>
        <taxon>Eurotiomycetidae</taxon>
        <taxon>Eurotiales</taxon>
        <taxon>Aspergillaceae</taxon>
        <taxon>Aspergillus</taxon>
        <taxon>Aspergillus subgen. Aspergillus</taxon>
    </lineage>
</organism>
<reference evidence="3" key="1">
    <citation type="journal article" date="2014" name="Nat. Commun.">
        <title>Genomic adaptations of the halophilic Dead Sea filamentous fungus Eurotium rubrum.</title>
        <authorList>
            <person name="Kis-Papo T."/>
            <person name="Weig A.R."/>
            <person name="Riley R."/>
            <person name="Persoh D."/>
            <person name="Salamov A."/>
            <person name="Sun H."/>
            <person name="Lipzen A."/>
            <person name="Wasser S.P."/>
            <person name="Rambold G."/>
            <person name="Grigoriev I.V."/>
            <person name="Nevo E."/>
        </authorList>
    </citation>
    <scope>NUCLEOTIDE SEQUENCE [LARGE SCALE GENOMIC DNA]</scope>
    <source>
        <strain evidence="3">CBS 135680</strain>
    </source>
</reference>
<evidence type="ECO:0000313" key="2">
    <source>
        <dbReference type="EMBL" id="EYE92581.1"/>
    </source>
</evidence>
<name>A0A017S6Y9_ASPRC</name>
<accession>A0A017S6Y9</accession>
<dbReference type="HOGENOM" id="CLU_2670656_0_0_1"/>
<dbReference type="GO" id="GO:0003676">
    <property type="term" value="F:nucleic acid binding"/>
    <property type="evidence" value="ECO:0007669"/>
    <property type="project" value="InterPro"/>
</dbReference>
<dbReference type="EMBL" id="KK088436">
    <property type="protein sequence ID" value="EYE92581.1"/>
    <property type="molecule type" value="Genomic_DNA"/>
</dbReference>
<dbReference type="OrthoDB" id="4737581at2759"/>
<gene>
    <name evidence="2" type="ORF">EURHEDRAFT_186358</name>
</gene>
<feature type="domain" description="Tc1-like transposase DDE" evidence="1">
    <location>
        <begin position="32"/>
        <end position="62"/>
    </location>
</feature>
<keyword evidence="3" id="KW-1185">Reference proteome</keyword>
<dbReference type="Pfam" id="PF13358">
    <property type="entry name" value="DDE_3"/>
    <property type="match status" value="1"/>
</dbReference>
<dbReference type="InterPro" id="IPR038717">
    <property type="entry name" value="Tc1-like_DDE_dom"/>
</dbReference>
<evidence type="ECO:0000313" key="3">
    <source>
        <dbReference type="Proteomes" id="UP000019804"/>
    </source>
</evidence>
<dbReference type="InterPro" id="IPR036397">
    <property type="entry name" value="RNaseH_sf"/>
</dbReference>
<dbReference type="RefSeq" id="XP_040636269.1">
    <property type="nucleotide sequence ID" value="XM_040777897.1"/>
</dbReference>
<evidence type="ECO:0000259" key="1">
    <source>
        <dbReference type="Pfam" id="PF13358"/>
    </source>
</evidence>
<sequence>MKNLLQEGILHGPIWRLSKIIYLLYGNLSWFDEHGIPLIDWPPYSPDLNPIEHAWAKLKERIYMLYPDLELFNGI</sequence>
<protein>
    <recommendedName>
        <fullName evidence="1">Tc1-like transposase DDE domain-containing protein</fullName>
    </recommendedName>
</protein>
<dbReference type="Proteomes" id="UP000019804">
    <property type="component" value="Unassembled WGS sequence"/>
</dbReference>